<evidence type="ECO:0000256" key="6">
    <source>
        <dbReference type="ARBA" id="ARBA00022592"/>
    </source>
</evidence>
<feature type="signal peptide" evidence="8">
    <location>
        <begin position="1"/>
        <end position="22"/>
    </location>
</feature>
<comment type="subunit">
    <text evidence="3 7">The complex is composed of two ATP-binding proteins (PstB), two transmembrane proteins (PstC and PstA) and a solute-binding protein (PstS).</text>
</comment>
<dbReference type="InterPro" id="IPR024370">
    <property type="entry name" value="PBP_domain"/>
</dbReference>
<feature type="chain" id="PRO_5047285422" description="Phosphate-binding protein PstS" evidence="8">
    <location>
        <begin position="23"/>
        <end position="353"/>
    </location>
</feature>
<dbReference type="PANTHER" id="PTHR42996">
    <property type="entry name" value="PHOSPHATE-BINDING PROTEIN PSTS"/>
    <property type="match status" value="1"/>
</dbReference>
<evidence type="ECO:0000259" key="9">
    <source>
        <dbReference type="Pfam" id="PF12849"/>
    </source>
</evidence>
<keyword evidence="8" id="KW-0732">Signal</keyword>
<dbReference type="InterPro" id="IPR005673">
    <property type="entry name" value="ABC_phos-bd_PstS"/>
</dbReference>
<dbReference type="InterPro" id="IPR050962">
    <property type="entry name" value="Phosphate-bind_PstS"/>
</dbReference>
<dbReference type="NCBIfam" id="TIGR00975">
    <property type="entry name" value="3a0107s03"/>
    <property type="match status" value="1"/>
</dbReference>
<accession>A0ABP3QM57</accession>
<evidence type="ECO:0000256" key="1">
    <source>
        <dbReference type="ARBA" id="ARBA00002841"/>
    </source>
</evidence>
<dbReference type="RefSeq" id="WP_343896470.1">
    <property type="nucleotide sequence ID" value="NZ_BAAAFZ010000052.1"/>
</dbReference>
<feature type="domain" description="PBP" evidence="9">
    <location>
        <begin position="25"/>
        <end position="262"/>
    </location>
</feature>
<evidence type="ECO:0000256" key="3">
    <source>
        <dbReference type="ARBA" id="ARBA00011529"/>
    </source>
</evidence>
<comment type="caution">
    <text evidence="10">The sequence shown here is derived from an EMBL/GenBank/DDBJ whole genome shotgun (WGS) entry which is preliminary data.</text>
</comment>
<evidence type="ECO:0000313" key="11">
    <source>
        <dbReference type="Proteomes" id="UP001501588"/>
    </source>
</evidence>
<sequence length="353" mass="37369">MQRRALLAAVGAAATIPFIASGARAQARNVVGAGSALPRTVYAKWIEMAGADAGLKVAYERIGGGPALEQLKSRTIDFASVDYARRSAFLRENQLIQFPTVLTPVVPFVNLPGVADAQLRLTGEVLADIFLGKITKWNDAKIKAHNSGVNLPATNIVPVHRLEPSGANLLFTTFLSREAEAWAAGPGAGTTVKWPQGKGVEVEGLEALAAKVKATPGAIGYGGVTTVKEVGLASVLLQNQAGEFVKAEAAAFAKAAEAEDWSQPGFNVDLVDEHAPGAWPILGANFALVPENPTAEKVESARNAFKFFDWAFKKGDAAVVALGYSPIPESAVEHVEKVWRRAKDPSGRPIWEA</sequence>
<keyword evidence="5 7" id="KW-0813">Transport</keyword>
<reference evidence="11" key="1">
    <citation type="journal article" date="2019" name="Int. J. Syst. Evol. Microbiol.">
        <title>The Global Catalogue of Microorganisms (GCM) 10K type strain sequencing project: providing services to taxonomists for standard genome sequencing and annotation.</title>
        <authorList>
            <consortium name="The Broad Institute Genomics Platform"/>
            <consortium name="The Broad Institute Genome Sequencing Center for Infectious Disease"/>
            <person name="Wu L."/>
            <person name="Ma J."/>
        </authorList>
    </citation>
    <scope>NUCLEOTIDE SEQUENCE [LARGE SCALE GENOMIC DNA]</scope>
    <source>
        <strain evidence="11">JCM 9933</strain>
    </source>
</reference>
<dbReference type="SUPFAM" id="SSF53850">
    <property type="entry name" value="Periplasmic binding protein-like II"/>
    <property type="match status" value="1"/>
</dbReference>
<protein>
    <recommendedName>
        <fullName evidence="4 7">Phosphate-binding protein PstS</fullName>
    </recommendedName>
</protein>
<keyword evidence="6 7" id="KW-0592">Phosphate transport</keyword>
<comment type="function">
    <text evidence="1 7">Part of the ABC transporter complex PstSACB involved in phosphate import.</text>
</comment>
<dbReference type="Pfam" id="PF12849">
    <property type="entry name" value="PBP_like_2"/>
    <property type="match status" value="1"/>
</dbReference>
<dbReference type="PIRSF" id="PIRSF002756">
    <property type="entry name" value="PstS"/>
    <property type="match status" value="1"/>
</dbReference>
<evidence type="ECO:0000256" key="7">
    <source>
        <dbReference type="PIRNR" id="PIRNR002756"/>
    </source>
</evidence>
<dbReference type="Gene3D" id="3.40.190.10">
    <property type="entry name" value="Periplasmic binding protein-like II"/>
    <property type="match status" value="2"/>
</dbReference>
<dbReference type="PANTHER" id="PTHR42996:SF1">
    <property type="entry name" value="PHOSPHATE-BINDING PROTEIN PSTS"/>
    <property type="match status" value="1"/>
</dbReference>
<dbReference type="CDD" id="cd13565">
    <property type="entry name" value="PBP2_PstS"/>
    <property type="match status" value="1"/>
</dbReference>
<proteinExistence type="inferred from homology"/>
<gene>
    <name evidence="10" type="primary">pstS_4</name>
    <name evidence="10" type="ORF">GCM10009416_32990</name>
</gene>
<evidence type="ECO:0000256" key="8">
    <source>
        <dbReference type="SAM" id="SignalP"/>
    </source>
</evidence>
<comment type="similarity">
    <text evidence="2 7">Belongs to the PstS family.</text>
</comment>
<evidence type="ECO:0000256" key="4">
    <source>
        <dbReference type="ARBA" id="ARBA00021889"/>
    </source>
</evidence>
<name>A0ABP3QM57_9PROT</name>
<evidence type="ECO:0000256" key="5">
    <source>
        <dbReference type="ARBA" id="ARBA00022448"/>
    </source>
</evidence>
<dbReference type="EMBL" id="BAAAFZ010000052">
    <property type="protein sequence ID" value="GAA0591990.1"/>
    <property type="molecule type" value="Genomic_DNA"/>
</dbReference>
<keyword evidence="11" id="KW-1185">Reference proteome</keyword>
<organism evidence="10 11">
    <name type="scientific">Craurococcus roseus</name>
    <dbReference type="NCBI Taxonomy" id="77585"/>
    <lineage>
        <taxon>Bacteria</taxon>
        <taxon>Pseudomonadati</taxon>
        <taxon>Pseudomonadota</taxon>
        <taxon>Alphaproteobacteria</taxon>
        <taxon>Acetobacterales</taxon>
        <taxon>Acetobacteraceae</taxon>
        <taxon>Craurococcus</taxon>
    </lineage>
</organism>
<evidence type="ECO:0000313" key="10">
    <source>
        <dbReference type="EMBL" id="GAA0591990.1"/>
    </source>
</evidence>
<evidence type="ECO:0000256" key="2">
    <source>
        <dbReference type="ARBA" id="ARBA00008725"/>
    </source>
</evidence>
<dbReference type="Proteomes" id="UP001501588">
    <property type="component" value="Unassembled WGS sequence"/>
</dbReference>